<organism evidence="8 9">
    <name type="scientific">Emericellopsis cladophorae</name>
    <dbReference type="NCBI Taxonomy" id="2686198"/>
    <lineage>
        <taxon>Eukaryota</taxon>
        <taxon>Fungi</taxon>
        <taxon>Dikarya</taxon>
        <taxon>Ascomycota</taxon>
        <taxon>Pezizomycotina</taxon>
        <taxon>Sordariomycetes</taxon>
        <taxon>Hypocreomycetidae</taxon>
        <taxon>Hypocreales</taxon>
        <taxon>Bionectriaceae</taxon>
        <taxon>Emericellopsis</taxon>
    </lineage>
</organism>
<sequence>MALTNVPPAYAAIGVILLFLITTLTSSRGPRITRNGKALPKPPNTLPFVGNGILFLRPRQILFSWFTKCVHQHGHTTLQITVPSLPPGVIISSPACLDYVFKHEGLFEKGSFFKDRSWDLFGNGIINTDGEAWRVQRKAGLGFLSKSNLRILTDVALPRFLEEACEMLDAAKEVDLQEVIHEVTTQIMGRMAYGREMHAGDDFTQAFEYASGKTAERFQNPLWWCTEMVTGQKLRRSIRLIKQYGEGLVRSAMTARDKGVAEEQDGVDGLSGSLINSLLDAIQDETLVADSALNYLSAGRDTVAQALSWTFYLLMRHPSVTEKLRQSLEEETAESPYTLAVFYEVLRLYPPIPFEIKQAQQETTLPDGTYLPATSVVVWCPWAMNRSKITWGPDAAAFRPERWLNEHGHLINRNAAEFPVFNGGARLCLGKKMAEVIAVQVITCLVPRYDFAPAYTGERVSRSSLTLPMEGGLPVFPKKRRISKEEGLKGVY</sequence>
<dbReference type="GeneID" id="75832035"/>
<feature type="binding site" description="axial binding residue" evidence="5">
    <location>
        <position position="428"/>
    </location>
    <ligand>
        <name>heme</name>
        <dbReference type="ChEBI" id="CHEBI:30413"/>
    </ligand>
    <ligandPart>
        <name>Fe</name>
        <dbReference type="ChEBI" id="CHEBI:18248"/>
    </ligandPart>
</feature>
<keyword evidence="6" id="KW-0503">Monooxygenase</keyword>
<dbReference type="GO" id="GO:0020037">
    <property type="term" value="F:heme binding"/>
    <property type="evidence" value="ECO:0007669"/>
    <property type="project" value="InterPro"/>
</dbReference>
<feature type="transmembrane region" description="Helical" evidence="7">
    <location>
        <begin position="6"/>
        <end position="24"/>
    </location>
</feature>
<keyword evidence="3 6" id="KW-0560">Oxidoreductase</keyword>
<keyword evidence="4 5" id="KW-0408">Iron</keyword>
<evidence type="ECO:0000256" key="4">
    <source>
        <dbReference type="ARBA" id="ARBA00023004"/>
    </source>
</evidence>
<evidence type="ECO:0000256" key="1">
    <source>
        <dbReference type="ARBA" id="ARBA00010617"/>
    </source>
</evidence>
<evidence type="ECO:0000256" key="5">
    <source>
        <dbReference type="PIRSR" id="PIRSR602401-1"/>
    </source>
</evidence>
<dbReference type="PRINTS" id="PR00385">
    <property type="entry name" value="P450"/>
</dbReference>
<accession>A0A9P9Y4L6</accession>
<evidence type="ECO:0000313" key="9">
    <source>
        <dbReference type="Proteomes" id="UP001055219"/>
    </source>
</evidence>
<gene>
    <name evidence="8" type="ORF">J7T54_005552</name>
</gene>
<comment type="caution">
    <text evidence="8">The sequence shown here is derived from an EMBL/GenBank/DDBJ whole genome shotgun (WGS) entry which is preliminary data.</text>
</comment>
<dbReference type="InterPro" id="IPR001128">
    <property type="entry name" value="Cyt_P450"/>
</dbReference>
<evidence type="ECO:0000313" key="8">
    <source>
        <dbReference type="EMBL" id="KAI6783523.1"/>
    </source>
</evidence>
<reference evidence="8" key="2">
    <citation type="submission" date="2022-07" db="EMBL/GenBank/DDBJ databases">
        <authorList>
            <person name="Goncalves M.F.M."/>
            <person name="Hilario S."/>
            <person name="Van De Peer Y."/>
            <person name="Esteves A.C."/>
            <person name="Alves A."/>
        </authorList>
    </citation>
    <scope>NUCLEOTIDE SEQUENCE</scope>
    <source>
        <strain evidence="8">MUM 19.33</strain>
    </source>
</reference>
<dbReference type="Proteomes" id="UP001055219">
    <property type="component" value="Unassembled WGS sequence"/>
</dbReference>
<dbReference type="PANTHER" id="PTHR24296">
    <property type="entry name" value="CYTOCHROME P450"/>
    <property type="match status" value="1"/>
</dbReference>
<dbReference type="SUPFAM" id="SSF48264">
    <property type="entry name" value="Cytochrome P450"/>
    <property type="match status" value="1"/>
</dbReference>
<dbReference type="GO" id="GO:0004497">
    <property type="term" value="F:monooxygenase activity"/>
    <property type="evidence" value="ECO:0007669"/>
    <property type="project" value="UniProtKB-KW"/>
</dbReference>
<reference evidence="8" key="1">
    <citation type="journal article" date="2021" name="J Fungi (Basel)">
        <title>Genomic and Metabolomic Analyses of the Marine Fungus Emericellopsis cladophorae: Insights into Saltwater Adaptability Mechanisms and Its Biosynthetic Potential.</title>
        <authorList>
            <person name="Goncalves M.F.M."/>
            <person name="Hilario S."/>
            <person name="Van de Peer Y."/>
            <person name="Esteves A.C."/>
            <person name="Alves A."/>
        </authorList>
    </citation>
    <scope>NUCLEOTIDE SEQUENCE</scope>
    <source>
        <strain evidence="8">MUM 19.33</strain>
    </source>
</reference>
<dbReference type="Gene3D" id="1.10.630.10">
    <property type="entry name" value="Cytochrome P450"/>
    <property type="match status" value="1"/>
</dbReference>
<dbReference type="PROSITE" id="PS00086">
    <property type="entry name" value="CYTOCHROME_P450"/>
    <property type="match status" value="1"/>
</dbReference>
<evidence type="ECO:0000256" key="6">
    <source>
        <dbReference type="RuleBase" id="RU000461"/>
    </source>
</evidence>
<evidence type="ECO:0000256" key="3">
    <source>
        <dbReference type="ARBA" id="ARBA00023002"/>
    </source>
</evidence>
<keyword evidence="7" id="KW-0812">Transmembrane</keyword>
<dbReference type="OrthoDB" id="1470350at2759"/>
<proteinExistence type="inferred from homology"/>
<comment type="cofactor">
    <cofactor evidence="5">
        <name>heme</name>
        <dbReference type="ChEBI" id="CHEBI:30413"/>
    </cofactor>
</comment>
<evidence type="ECO:0000256" key="2">
    <source>
        <dbReference type="ARBA" id="ARBA00022723"/>
    </source>
</evidence>
<dbReference type="GO" id="GO:0005506">
    <property type="term" value="F:iron ion binding"/>
    <property type="evidence" value="ECO:0007669"/>
    <property type="project" value="InterPro"/>
</dbReference>
<dbReference type="InterPro" id="IPR017972">
    <property type="entry name" value="Cyt_P450_CS"/>
</dbReference>
<protein>
    <recommendedName>
        <fullName evidence="10">Cytochrome P450</fullName>
    </recommendedName>
</protein>
<comment type="similarity">
    <text evidence="1 6">Belongs to the cytochrome P450 family.</text>
</comment>
<keyword evidence="5 6" id="KW-0349">Heme</keyword>
<dbReference type="AlphaFoldDB" id="A0A9P9Y4L6"/>
<dbReference type="EMBL" id="JAGIXG020000007">
    <property type="protein sequence ID" value="KAI6783523.1"/>
    <property type="molecule type" value="Genomic_DNA"/>
</dbReference>
<dbReference type="Pfam" id="PF00067">
    <property type="entry name" value="p450"/>
    <property type="match status" value="1"/>
</dbReference>
<dbReference type="RefSeq" id="XP_051364379.1">
    <property type="nucleotide sequence ID" value="XM_051503983.1"/>
</dbReference>
<dbReference type="InterPro" id="IPR036396">
    <property type="entry name" value="Cyt_P450_sf"/>
</dbReference>
<name>A0A9P9Y4L6_9HYPO</name>
<dbReference type="GO" id="GO:0016705">
    <property type="term" value="F:oxidoreductase activity, acting on paired donors, with incorporation or reduction of molecular oxygen"/>
    <property type="evidence" value="ECO:0007669"/>
    <property type="project" value="InterPro"/>
</dbReference>
<dbReference type="PRINTS" id="PR00463">
    <property type="entry name" value="EP450I"/>
</dbReference>
<dbReference type="GO" id="GO:0006629">
    <property type="term" value="P:lipid metabolic process"/>
    <property type="evidence" value="ECO:0007669"/>
    <property type="project" value="UniProtKB-ARBA"/>
</dbReference>
<dbReference type="InterPro" id="IPR002401">
    <property type="entry name" value="Cyt_P450_E_grp-I"/>
</dbReference>
<evidence type="ECO:0000256" key="7">
    <source>
        <dbReference type="SAM" id="Phobius"/>
    </source>
</evidence>
<keyword evidence="2 5" id="KW-0479">Metal-binding</keyword>
<evidence type="ECO:0008006" key="10">
    <source>
        <dbReference type="Google" id="ProtNLM"/>
    </source>
</evidence>
<keyword evidence="7" id="KW-0472">Membrane</keyword>
<keyword evidence="9" id="KW-1185">Reference proteome</keyword>
<keyword evidence="7" id="KW-1133">Transmembrane helix</keyword>